<keyword evidence="9 19" id="KW-0808">Transferase</keyword>
<comment type="subcellular location">
    <subcellularLocation>
        <location evidence="2 19">Cell membrane</location>
        <topology evidence="2 19">Multi-pass membrane protein</topology>
    </subcellularLocation>
</comment>
<sequence length="265" mass="26500">MSTLGDGLRLAVGTFTRIPSGSVTLDDRTARTALLLAPVAVLPLALVAGVIAAGVEVGLPPFVAAGLVLLVLAYGSRAMHLDGLADVVDAFGAGWDRDRALTVMRRGDIGPMGAAALVLTLLLQAGAITDLLGAGWRGAVVVAAAVLLSRSVCARLCATDATPAAGSRMAAAFVGTVPVLAAGALALVMAGVLALTALPQLSLLEGRDLLRGALMVLLALVLALLAPTLLRDKAVAVLGGVNGDVLGAAVEITLTTVLVVLTLAW</sequence>
<comment type="caution">
    <text evidence="20">The sequence shown here is derived from an EMBL/GenBank/DDBJ whole genome shotgun (WGS) entry which is preliminary data.</text>
</comment>
<comment type="catalytic activity">
    <reaction evidence="17 19">
        <text>alpha-ribazole + adenosylcob(III)inamide-GDP = adenosylcob(III)alamin + GMP + H(+)</text>
        <dbReference type="Rhea" id="RHEA:16049"/>
        <dbReference type="ChEBI" id="CHEBI:10329"/>
        <dbReference type="ChEBI" id="CHEBI:15378"/>
        <dbReference type="ChEBI" id="CHEBI:18408"/>
        <dbReference type="ChEBI" id="CHEBI:58115"/>
        <dbReference type="ChEBI" id="CHEBI:60487"/>
        <dbReference type="EC" id="2.7.8.26"/>
    </reaction>
</comment>
<evidence type="ECO:0000256" key="19">
    <source>
        <dbReference type="HAMAP-Rule" id="MF_00719"/>
    </source>
</evidence>
<keyword evidence="10 19" id="KW-0812">Transmembrane</keyword>
<protein>
    <recommendedName>
        <fullName evidence="6 19">Adenosylcobinamide-GDP ribazoletransferase</fullName>
        <ecNumber evidence="5 19">2.7.8.26</ecNumber>
    </recommendedName>
    <alternativeName>
        <fullName evidence="16 19">Cobalamin synthase</fullName>
    </alternativeName>
    <alternativeName>
        <fullName evidence="15 19">Cobalamin-5'-phosphate synthase</fullName>
    </alternativeName>
</protein>
<keyword evidence="7 19" id="KW-1003">Cell membrane</keyword>
<reference evidence="20 21" key="1">
    <citation type="submission" date="2020-07" db="EMBL/GenBank/DDBJ databases">
        <title>Sequencing the genomes of 1000 actinobacteria strains.</title>
        <authorList>
            <person name="Klenk H.-P."/>
        </authorList>
    </citation>
    <scope>NUCLEOTIDE SEQUENCE [LARGE SCALE GENOMIC DNA]</scope>
    <source>
        <strain evidence="20 21">DSM 26154</strain>
    </source>
</reference>
<evidence type="ECO:0000256" key="11">
    <source>
        <dbReference type="ARBA" id="ARBA00022842"/>
    </source>
</evidence>
<evidence type="ECO:0000256" key="13">
    <source>
        <dbReference type="ARBA" id="ARBA00023136"/>
    </source>
</evidence>
<dbReference type="AlphaFoldDB" id="A0A852VN87"/>
<gene>
    <name evidence="19" type="primary">cobS</name>
    <name evidence="20" type="ORF">BJY20_000530</name>
</gene>
<evidence type="ECO:0000256" key="15">
    <source>
        <dbReference type="ARBA" id="ARBA00032605"/>
    </source>
</evidence>
<feature type="transmembrane region" description="Helical" evidence="19">
    <location>
        <begin position="170"/>
        <end position="197"/>
    </location>
</feature>
<evidence type="ECO:0000256" key="8">
    <source>
        <dbReference type="ARBA" id="ARBA00022573"/>
    </source>
</evidence>
<evidence type="ECO:0000256" key="18">
    <source>
        <dbReference type="ARBA" id="ARBA00049504"/>
    </source>
</evidence>
<evidence type="ECO:0000256" key="7">
    <source>
        <dbReference type="ARBA" id="ARBA00022475"/>
    </source>
</evidence>
<comment type="catalytic activity">
    <reaction evidence="18 19">
        <text>alpha-ribazole 5'-phosphate + adenosylcob(III)inamide-GDP = adenosylcob(III)alamin 5'-phosphate + GMP + H(+)</text>
        <dbReference type="Rhea" id="RHEA:23560"/>
        <dbReference type="ChEBI" id="CHEBI:15378"/>
        <dbReference type="ChEBI" id="CHEBI:57918"/>
        <dbReference type="ChEBI" id="CHEBI:58115"/>
        <dbReference type="ChEBI" id="CHEBI:60487"/>
        <dbReference type="ChEBI" id="CHEBI:60493"/>
        <dbReference type="EC" id="2.7.8.26"/>
    </reaction>
</comment>
<proteinExistence type="inferred from homology"/>
<keyword evidence="21" id="KW-1185">Reference proteome</keyword>
<dbReference type="GO" id="GO:0008818">
    <property type="term" value="F:cobalamin 5'-phosphate synthase activity"/>
    <property type="evidence" value="ECO:0007669"/>
    <property type="project" value="UniProtKB-UniRule"/>
</dbReference>
<keyword evidence="8 19" id="KW-0169">Cobalamin biosynthesis</keyword>
<keyword evidence="12 19" id="KW-1133">Transmembrane helix</keyword>
<feature type="transmembrane region" description="Helical" evidence="19">
    <location>
        <begin position="109"/>
        <end position="128"/>
    </location>
</feature>
<dbReference type="GO" id="GO:0009236">
    <property type="term" value="P:cobalamin biosynthetic process"/>
    <property type="evidence" value="ECO:0007669"/>
    <property type="project" value="UniProtKB-UniRule"/>
</dbReference>
<keyword evidence="11 19" id="KW-0460">Magnesium</keyword>
<dbReference type="InterPro" id="IPR003805">
    <property type="entry name" value="CobS"/>
</dbReference>
<evidence type="ECO:0000313" key="21">
    <source>
        <dbReference type="Proteomes" id="UP000554054"/>
    </source>
</evidence>
<evidence type="ECO:0000256" key="3">
    <source>
        <dbReference type="ARBA" id="ARBA00004663"/>
    </source>
</evidence>
<feature type="transmembrane region" description="Helical" evidence="19">
    <location>
        <begin position="33"/>
        <end position="53"/>
    </location>
</feature>
<comment type="similarity">
    <text evidence="4 19">Belongs to the CobS family.</text>
</comment>
<evidence type="ECO:0000256" key="2">
    <source>
        <dbReference type="ARBA" id="ARBA00004651"/>
    </source>
</evidence>
<evidence type="ECO:0000256" key="17">
    <source>
        <dbReference type="ARBA" id="ARBA00048623"/>
    </source>
</evidence>
<evidence type="ECO:0000256" key="12">
    <source>
        <dbReference type="ARBA" id="ARBA00022989"/>
    </source>
</evidence>
<organism evidence="20 21">
    <name type="scientific">Janibacter cremeus</name>
    <dbReference type="NCBI Taxonomy" id="1285192"/>
    <lineage>
        <taxon>Bacteria</taxon>
        <taxon>Bacillati</taxon>
        <taxon>Actinomycetota</taxon>
        <taxon>Actinomycetes</taxon>
        <taxon>Micrococcales</taxon>
        <taxon>Intrasporangiaceae</taxon>
        <taxon>Janibacter</taxon>
    </lineage>
</organism>
<dbReference type="PANTHER" id="PTHR34148">
    <property type="entry name" value="ADENOSYLCOBINAMIDE-GDP RIBAZOLETRANSFERASE"/>
    <property type="match status" value="1"/>
</dbReference>
<evidence type="ECO:0000256" key="4">
    <source>
        <dbReference type="ARBA" id="ARBA00010561"/>
    </source>
</evidence>
<evidence type="ECO:0000256" key="6">
    <source>
        <dbReference type="ARBA" id="ARBA00015850"/>
    </source>
</evidence>
<feature type="transmembrane region" description="Helical" evidence="19">
    <location>
        <begin position="242"/>
        <end position="264"/>
    </location>
</feature>
<dbReference type="PANTHER" id="PTHR34148:SF1">
    <property type="entry name" value="ADENOSYLCOBINAMIDE-GDP RIBAZOLETRANSFERASE"/>
    <property type="match status" value="1"/>
</dbReference>
<evidence type="ECO:0000256" key="1">
    <source>
        <dbReference type="ARBA" id="ARBA00001946"/>
    </source>
</evidence>
<evidence type="ECO:0000256" key="10">
    <source>
        <dbReference type="ARBA" id="ARBA00022692"/>
    </source>
</evidence>
<dbReference type="Proteomes" id="UP000554054">
    <property type="component" value="Unassembled WGS sequence"/>
</dbReference>
<evidence type="ECO:0000313" key="20">
    <source>
        <dbReference type="EMBL" id="NYF97138.1"/>
    </source>
</evidence>
<dbReference type="EMBL" id="JACCAE010000001">
    <property type="protein sequence ID" value="NYF97138.1"/>
    <property type="molecule type" value="Genomic_DNA"/>
</dbReference>
<dbReference type="RefSeq" id="WP_185990107.1">
    <property type="nucleotide sequence ID" value="NZ_JACCAE010000001.1"/>
</dbReference>
<comment type="function">
    <text evidence="14 19">Joins adenosylcobinamide-GDP and alpha-ribazole to generate adenosylcobalamin (Ado-cobalamin). Also synthesizes adenosylcobalamin 5'-phosphate from adenosylcobinamide-GDP and alpha-ribazole 5'-phosphate.</text>
</comment>
<dbReference type="UniPathway" id="UPA00148">
    <property type="reaction ID" value="UER00238"/>
</dbReference>
<dbReference type="HAMAP" id="MF_00719">
    <property type="entry name" value="CobS"/>
    <property type="match status" value="1"/>
</dbReference>
<name>A0A852VN87_9MICO</name>
<feature type="transmembrane region" description="Helical" evidence="19">
    <location>
        <begin position="134"/>
        <end position="158"/>
    </location>
</feature>
<feature type="transmembrane region" description="Helical" evidence="19">
    <location>
        <begin position="209"/>
        <end position="230"/>
    </location>
</feature>
<evidence type="ECO:0000256" key="14">
    <source>
        <dbReference type="ARBA" id="ARBA00025228"/>
    </source>
</evidence>
<comment type="pathway">
    <text evidence="3 19">Cofactor biosynthesis; adenosylcobalamin biosynthesis; adenosylcobalamin from cob(II)yrinate a,c-diamide: step 7/7.</text>
</comment>
<comment type="cofactor">
    <cofactor evidence="1 19">
        <name>Mg(2+)</name>
        <dbReference type="ChEBI" id="CHEBI:18420"/>
    </cofactor>
</comment>
<keyword evidence="13 19" id="KW-0472">Membrane</keyword>
<evidence type="ECO:0000256" key="5">
    <source>
        <dbReference type="ARBA" id="ARBA00013200"/>
    </source>
</evidence>
<dbReference type="GO" id="GO:0005886">
    <property type="term" value="C:plasma membrane"/>
    <property type="evidence" value="ECO:0007669"/>
    <property type="project" value="UniProtKB-SubCell"/>
</dbReference>
<accession>A0A852VN87</accession>
<feature type="transmembrane region" description="Helical" evidence="19">
    <location>
        <begin position="59"/>
        <end position="75"/>
    </location>
</feature>
<evidence type="ECO:0000256" key="16">
    <source>
        <dbReference type="ARBA" id="ARBA00032853"/>
    </source>
</evidence>
<evidence type="ECO:0000256" key="9">
    <source>
        <dbReference type="ARBA" id="ARBA00022679"/>
    </source>
</evidence>
<dbReference type="EC" id="2.7.8.26" evidence="5 19"/>
<dbReference type="GO" id="GO:0051073">
    <property type="term" value="F:adenosylcobinamide-GDP ribazoletransferase activity"/>
    <property type="evidence" value="ECO:0007669"/>
    <property type="project" value="UniProtKB-UniRule"/>
</dbReference>
<dbReference type="Pfam" id="PF02654">
    <property type="entry name" value="CobS"/>
    <property type="match status" value="1"/>
</dbReference>